<proteinExistence type="predicted"/>
<accession>A0A6B9VBM0</accession>
<dbReference type="AlphaFoldDB" id="A0A6B9VBM0"/>
<sequence length="108" mass="12402">MGRIRNSCPRSERVRVLGLIARGTFSSSLWFGKEIVVWFFRSRSRIWGVSSRFMIRRGPRFLCVSSHAGFDDRSEEGPKDRVWNSCPWSMRACLVGLNAKLFGESNSL</sequence>
<name>A0A6B9VBM0_ARAHY</name>
<evidence type="ECO:0000313" key="2">
    <source>
        <dbReference type="Proteomes" id="UP000464620"/>
    </source>
</evidence>
<dbReference type="EMBL" id="CP031001">
    <property type="protein sequence ID" value="QHN78355.1"/>
    <property type="molecule type" value="Genomic_DNA"/>
</dbReference>
<organism evidence="1 2">
    <name type="scientific">Arachis hypogaea</name>
    <name type="common">Peanut</name>
    <dbReference type="NCBI Taxonomy" id="3818"/>
    <lineage>
        <taxon>Eukaryota</taxon>
        <taxon>Viridiplantae</taxon>
        <taxon>Streptophyta</taxon>
        <taxon>Embryophyta</taxon>
        <taxon>Tracheophyta</taxon>
        <taxon>Spermatophyta</taxon>
        <taxon>Magnoliopsida</taxon>
        <taxon>eudicotyledons</taxon>
        <taxon>Gunneridae</taxon>
        <taxon>Pentapetalae</taxon>
        <taxon>rosids</taxon>
        <taxon>fabids</taxon>
        <taxon>Fabales</taxon>
        <taxon>Fabaceae</taxon>
        <taxon>Papilionoideae</taxon>
        <taxon>50 kb inversion clade</taxon>
        <taxon>dalbergioids sensu lato</taxon>
        <taxon>Dalbergieae</taxon>
        <taxon>Pterocarpus clade</taxon>
        <taxon>Arachis</taxon>
    </lineage>
</organism>
<gene>
    <name evidence="1" type="ORF">DS421_19g660660</name>
</gene>
<evidence type="ECO:0000313" key="1">
    <source>
        <dbReference type="EMBL" id="QHN78355.1"/>
    </source>
</evidence>
<protein>
    <submittedName>
        <fullName evidence="1">Uncharacterized protein</fullName>
    </submittedName>
</protein>
<dbReference type="Proteomes" id="UP000464620">
    <property type="component" value="Chromosome B09"/>
</dbReference>
<reference evidence="1 2" key="1">
    <citation type="submission" date="2020-01" db="EMBL/GenBank/DDBJ databases">
        <title>Genome sequence of Arachis hypogaea, cultivar Shitouqi.</title>
        <authorList>
            <person name="Zhuang W."/>
            <person name="Chen H."/>
            <person name="Varshney R."/>
            <person name="Wang D."/>
            <person name="Ming R."/>
        </authorList>
    </citation>
    <scope>NUCLEOTIDE SEQUENCE [LARGE SCALE GENOMIC DNA]</scope>
    <source>
        <tissue evidence="1">Young leaf</tissue>
    </source>
</reference>